<evidence type="ECO:0000313" key="1">
    <source>
        <dbReference type="EMBL" id="MFB2897389.1"/>
    </source>
</evidence>
<proteinExistence type="predicted"/>
<accession>A0ABV4Y059</accession>
<evidence type="ECO:0000313" key="2">
    <source>
        <dbReference type="Proteomes" id="UP001576784"/>
    </source>
</evidence>
<protein>
    <submittedName>
        <fullName evidence="1">Uncharacterized protein</fullName>
    </submittedName>
</protein>
<dbReference type="RefSeq" id="WP_413266999.1">
    <property type="nucleotide sequence ID" value="NZ_JBHFNR010000251.1"/>
</dbReference>
<name>A0ABV4Y059_9CYAN</name>
<gene>
    <name evidence="1" type="ORF">ACE1CI_31105</name>
</gene>
<keyword evidence="2" id="KW-1185">Reference proteome</keyword>
<dbReference type="EMBL" id="JBHFNR010000251">
    <property type="protein sequence ID" value="MFB2897389.1"/>
    <property type="molecule type" value="Genomic_DNA"/>
</dbReference>
<reference evidence="1 2" key="1">
    <citation type="submission" date="2024-09" db="EMBL/GenBank/DDBJ databases">
        <title>Floridaenema gen nov. (Aerosakkonemataceae, Aerosakkonematales ord. nov., Cyanobacteria) from benthic tropical and subtropical fresh waters, with the description of four new species.</title>
        <authorList>
            <person name="Moretto J.A."/>
            <person name="Berthold D.E."/>
            <person name="Lefler F.W."/>
            <person name="Huang I.-S."/>
            <person name="Laughinghouse H. IV."/>
        </authorList>
    </citation>
    <scope>NUCLEOTIDE SEQUENCE [LARGE SCALE GENOMIC DNA]</scope>
    <source>
        <strain evidence="1 2">BLCC-F50</strain>
    </source>
</reference>
<sequence length="99" mass="11323">MKTQVISIEPTSRNLGFNVVVLIGTEQHEFTLNVESATIADRQIQGIRGDEYFLHLFRFNQNLGVEIYKLVSQMREGNSLKFPVEIGDFYAEELELASQ</sequence>
<dbReference type="Proteomes" id="UP001576784">
    <property type="component" value="Unassembled WGS sequence"/>
</dbReference>
<organism evidence="1 2">
    <name type="scientific">Floridaenema flaviceps BLCC-F50</name>
    <dbReference type="NCBI Taxonomy" id="3153642"/>
    <lineage>
        <taxon>Bacteria</taxon>
        <taxon>Bacillati</taxon>
        <taxon>Cyanobacteriota</taxon>
        <taxon>Cyanophyceae</taxon>
        <taxon>Oscillatoriophycideae</taxon>
        <taxon>Aerosakkonematales</taxon>
        <taxon>Aerosakkonemataceae</taxon>
        <taxon>Floridanema</taxon>
        <taxon>Floridanema flaviceps</taxon>
    </lineage>
</organism>
<comment type="caution">
    <text evidence="1">The sequence shown here is derived from an EMBL/GenBank/DDBJ whole genome shotgun (WGS) entry which is preliminary data.</text>
</comment>